<proteinExistence type="predicted"/>
<accession>B2JFS2</accession>
<keyword evidence="2" id="KW-1185">Reference proteome</keyword>
<dbReference type="eggNOG" id="ENOG5030TDA">
    <property type="taxonomic scope" value="Bacteria"/>
</dbReference>
<dbReference type="AlphaFoldDB" id="B2JFS2"/>
<reference evidence="2" key="1">
    <citation type="journal article" date="2014" name="Stand. Genomic Sci.">
        <title>Complete genome sequence of Burkholderia phymatum STM815(T), a broad host range and efficient nitrogen-fixing symbiont of Mimosa species.</title>
        <authorList>
            <person name="Moulin L."/>
            <person name="Klonowska A."/>
            <person name="Caroline B."/>
            <person name="Booth K."/>
            <person name="Vriezen J.A."/>
            <person name="Melkonian R."/>
            <person name="James E.K."/>
            <person name="Young J.P."/>
            <person name="Bena G."/>
            <person name="Hauser L."/>
            <person name="Land M."/>
            <person name="Kyrpides N."/>
            <person name="Bruce D."/>
            <person name="Chain P."/>
            <person name="Copeland A."/>
            <person name="Pitluck S."/>
            <person name="Woyke T."/>
            <person name="Lizotte-Waniewski M."/>
            <person name="Bristow J."/>
            <person name="Riley M."/>
        </authorList>
    </citation>
    <scope>NUCLEOTIDE SEQUENCE [LARGE SCALE GENOMIC DNA]</scope>
    <source>
        <strain evidence="2">DSM 17167 / CIP 108236 / LMG 21445 / STM815</strain>
    </source>
</reference>
<name>B2JFS2_PARP8</name>
<organism evidence="1 2">
    <name type="scientific">Paraburkholderia phymatum (strain DSM 17167 / CIP 108236 / LMG 21445 / STM815)</name>
    <name type="common">Burkholderia phymatum</name>
    <dbReference type="NCBI Taxonomy" id="391038"/>
    <lineage>
        <taxon>Bacteria</taxon>
        <taxon>Pseudomonadati</taxon>
        <taxon>Pseudomonadota</taxon>
        <taxon>Betaproteobacteria</taxon>
        <taxon>Burkholderiales</taxon>
        <taxon>Burkholderiaceae</taxon>
        <taxon>Paraburkholderia</taxon>
    </lineage>
</organism>
<dbReference type="RefSeq" id="WP_012401752.1">
    <property type="nucleotide sequence ID" value="NZ_CADFGH010000002.1"/>
</dbReference>
<evidence type="ECO:0000313" key="1">
    <source>
        <dbReference type="EMBL" id="ACC71547.1"/>
    </source>
</evidence>
<dbReference type="KEGG" id="bph:Bphy_2372"/>
<sequence>MFNANRGRPLVAAGGFLDSAKNSLATLPAQIVNNAVFYLLKRVATILLVLETLKMSDALGYLHEIWLCPDEHGRSLPACIPFGPDGDGAHSLNEPGSEWVGTLASRGKVC</sequence>
<dbReference type="EMBL" id="CP001043">
    <property type="protein sequence ID" value="ACC71547.1"/>
    <property type="molecule type" value="Genomic_DNA"/>
</dbReference>
<gene>
    <name evidence="1" type="ordered locus">Bphy_2372</name>
</gene>
<dbReference type="HOGENOM" id="CLU_2166243_0_0_4"/>
<evidence type="ECO:0000313" key="2">
    <source>
        <dbReference type="Proteomes" id="UP000001192"/>
    </source>
</evidence>
<dbReference type="Proteomes" id="UP000001192">
    <property type="component" value="Chromosome 1"/>
</dbReference>
<dbReference type="STRING" id="391038.Bphy_2372"/>
<protein>
    <submittedName>
        <fullName evidence="1">Uncharacterized protein</fullName>
    </submittedName>
</protein>